<dbReference type="AlphaFoldDB" id="A0A2Z3N8N2"/>
<proteinExistence type="predicted"/>
<evidence type="ECO:0000313" key="1">
    <source>
        <dbReference type="EMBL" id="AWO74985.1"/>
    </source>
</evidence>
<gene>
    <name evidence="1" type="ORF">C1N76_11090</name>
</gene>
<organism evidence="1 2">
    <name type="scientific">Geobacillus thermoleovorans</name>
    <name type="common">Bacillus thermoleovorans</name>
    <dbReference type="NCBI Taxonomy" id="33941"/>
    <lineage>
        <taxon>Bacteria</taxon>
        <taxon>Bacillati</taxon>
        <taxon>Bacillota</taxon>
        <taxon>Bacilli</taxon>
        <taxon>Bacillales</taxon>
        <taxon>Anoxybacillaceae</taxon>
        <taxon>Geobacillus</taxon>
        <taxon>Geobacillus thermoleovorans group</taxon>
    </lineage>
</organism>
<protein>
    <submittedName>
        <fullName evidence="1">Uncharacterized protein</fullName>
    </submittedName>
</protein>
<name>A0A2Z3N8N2_GEOTH</name>
<reference evidence="2" key="1">
    <citation type="submission" date="2018-02" db="EMBL/GenBank/DDBJ databases">
        <title>The complete genome of bacterial strain SGAirxxxx.</title>
        <authorList>
            <person name="Schuster S.C."/>
        </authorList>
    </citation>
    <scope>NUCLEOTIDE SEQUENCE [LARGE SCALE GENOMIC DNA]</scope>
    <source>
        <strain evidence="2">SGAir0734</strain>
    </source>
</reference>
<evidence type="ECO:0000313" key="2">
    <source>
        <dbReference type="Proteomes" id="UP000246996"/>
    </source>
</evidence>
<dbReference type="EMBL" id="CP027303">
    <property type="protein sequence ID" value="AWO74985.1"/>
    <property type="molecule type" value="Genomic_DNA"/>
</dbReference>
<accession>A0A2Z3N8N2</accession>
<sequence length="94" mass="10480">MKYIKISNLINTQGVADYKGLDLTKIIAGSQIYPDNENVAYFKYDGEPIEHPDITVIDETTYNNVKNSLNKPPQPSLENRVSALEKALLQALGL</sequence>
<dbReference type="Proteomes" id="UP000246996">
    <property type="component" value="Chromosome"/>
</dbReference>
<dbReference type="RefSeq" id="WP_050488670.1">
    <property type="nucleotide sequence ID" value="NZ_CP027303.2"/>
</dbReference>